<dbReference type="InterPro" id="IPR023753">
    <property type="entry name" value="FAD/NAD-binding_dom"/>
</dbReference>
<dbReference type="PANTHER" id="PTHR10632:SF2">
    <property type="entry name" value="SULFIDE:QUINONE OXIDOREDUCTASE, MITOCHONDRIAL"/>
    <property type="match status" value="1"/>
</dbReference>
<dbReference type="GO" id="GO:0070224">
    <property type="term" value="F:sulfide:quinone oxidoreductase activity"/>
    <property type="evidence" value="ECO:0007669"/>
    <property type="project" value="TreeGrafter"/>
</dbReference>
<dbReference type="PROSITE" id="PS51318">
    <property type="entry name" value="TAT"/>
    <property type="match status" value="1"/>
</dbReference>
<dbReference type="GO" id="GO:0070221">
    <property type="term" value="P:sulfide oxidation, using sulfide:quinone oxidoreductase"/>
    <property type="evidence" value="ECO:0007669"/>
    <property type="project" value="TreeGrafter"/>
</dbReference>
<sequence length="465" mass="50982">MKESSMQKSPLLTRRELLKVGSGLSVGSLLPFSGLSASTLRTQAHIVIVGGGAAGMAMVNRLARRLQGGTITLVEPRETHHYQPGWTMVASGIWAAEKTMRLNAQFLPRGVKWLRDYADSIDADSKRITLVGGETLEYDFLIVASGIQLNYHLIDGMTPALVGQHGIGSVYAGIEGASRTNQAIQTWLQSGHGRGIFTAAPTPVKCAGAPLKMTFTTLSRLEDTGRRDAFDVDYMAPGASLFSQPWVDEFVKQRFDSQGVNRRHHYRLSAIDPQAKQAEFAFVGPESEFTSHHQLREAEFRRDDQPTVIADYDFLHVVPPMSAHDFVKQSALIAQDGPFRGEWLDVDIHTLQHNRYPEVFGIGDVIGAPINKTAASVKAQAPVVEGNLLAVMQGNALPASHSGYTSCPMITGIGKAMLVEFGYADNFAFMPSFPFIDPTEESWAVWVMKDRMLQPAYYAVLEGKA</sequence>
<dbReference type="Gene3D" id="3.50.50.60">
    <property type="entry name" value="FAD/NAD(P)-binding domain"/>
    <property type="match status" value="2"/>
</dbReference>
<reference evidence="2 3" key="1">
    <citation type="journal article" date="2013" name="Genome Announc.">
        <title>Draft Genome of the Marine Gammaproteobacterium Halomonas titanicae.</title>
        <authorList>
            <person name="Sanchez-Porro C."/>
            <person name="de la Haba R.R."/>
            <person name="Cruz-Hernandez N."/>
            <person name="Gonzalez J.M."/>
            <person name="Reyes-Guirao C."/>
            <person name="Navarro-Sampedro L."/>
            <person name="Carballo M."/>
            <person name="Ventosa A."/>
        </authorList>
    </citation>
    <scope>NUCLEOTIDE SEQUENCE [LARGE SCALE GENOMIC DNA]</scope>
    <source>
        <strain evidence="2 3">BH1</strain>
    </source>
</reference>
<evidence type="ECO:0000313" key="3">
    <source>
        <dbReference type="Proteomes" id="UP000011651"/>
    </source>
</evidence>
<accession>L9U8L8</accession>
<organism evidence="2 3">
    <name type="scientific">Vreelandella titanicae BH1</name>
    <dbReference type="NCBI Taxonomy" id="1204738"/>
    <lineage>
        <taxon>Bacteria</taxon>
        <taxon>Pseudomonadati</taxon>
        <taxon>Pseudomonadota</taxon>
        <taxon>Gammaproteobacteria</taxon>
        <taxon>Oceanospirillales</taxon>
        <taxon>Halomonadaceae</taxon>
        <taxon>Vreelandella</taxon>
    </lineage>
</organism>
<gene>
    <name evidence="2" type="ORF">HALTITAN_2296</name>
</gene>
<dbReference type="Proteomes" id="UP000011651">
    <property type="component" value="Unassembled WGS sequence"/>
</dbReference>
<protein>
    <submittedName>
        <fullName evidence="2">Sulfide quinone-reductase</fullName>
    </submittedName>
</protein>
<dbReference type="InterPro" id="IPR015904">
    <property type="entry name" value="Sulphide_quinone_reductase"/>
</dbReference>
<dbReference type="PATRIC" id="fig|1204738.3.peg.3456"/>
<dbReference type="InterPro" id="IPR006311">
    <property type="entry name" value="TAT_signal"/>
</dbReference>
<evidence type="ECO:0000259" key="1">
    <source>
        <dbReference type="Pfam" id="PF07992"/>
    </source>
</evidence>
<dbReference type="AlphaFoldDB" id="L9U8L8"/>
<proteinExistence type="predicted"/>
<evidence type="ECO:0000313" key="2">
    <source>
        <dbReference type="EMBL" id="ELY20971.1"/>
    </source>
</evidence>
<dbReference type="Pfam" id="PF07992">
    <property type="entry name" value="Pyr_redox_2"/>
    <property type="match status" value="1"/>
</dbReference>
<dbReference type="PANTHER" id="PTHR10632">
    <property type="entry name" value="SULFIDE:QUINONE OXIDOREDUCTASE"/>
    <property type="match status" value="1"/>
</dbReference>
<dbReference type="InterPro" id="IPR036188">
    <property type="entry name" value="FAD/NAD-bd_sf"/>
</dbReference>
<dbReference type="SUPFAM" id="SSF51905">
    <property type="entry name" value="FAD/NAD(P)-binding domain"/>
    <property type="match status" value="2"/>
</dbReference>
<dbReference type="GO" id="GO:0071949">
    <property type="term" value="F:FAD binding"/>
    <property type="evidence" value="ECO:0007669"/>
    <property type="project" value="TreeGrafter"/>
</dbReference>
<feature type="domain" description="FAD/NAD(P)-binding" evidence="1">
    <location>
        <begin position="45"/>
        <end position="158"/>
    </location>
</feature>
<dbReference type="EMBL" id="AOPO01000010">
    <property type="protein sequence ID" value="ELY20971.1"/>
    <property type="molecule type" value="Genomic_DNA"/>
</dbReference>
<name>L9U8L8_9GAMM</name>
<comment type="caution">
    <text evidence="2">The sequence shown here is derived from an EMBL/GenBank/DDBJ whole genome shotgun (WGS) entry which is preliminary data.</text>
</comment>